<evidence type="ECO:0000313" key="3">
    <source>
        <dbReference type="Proteomes" id="UP000001312"/>
    </source>
</evidence>
<evidence type="ECO:0000256" key="1">
    <source>
        <dbReference type="SAM" id="MobiDB-lite"/>
    </source>
</evidence>
<dbReference type="Proteomes" id="UP000001312">
    <property type="component" value="Unassembled WGS sequence"/>
</dbReference>
<proteinExistence type="predicted"/>
<dbReference type="KEGG" id="ssl:SS1G_05707"/>
<evidence type="ECO:0000313" key="2">
    <source>
        <dbReference type="EMBL" id="EDO03227.1"/>
    </source>
</evidence>
<dbReference type="GeneID" id="5489381"/>
<dbReference type="HOGENOM" id="CLU_2759336_0_0_1"/>
<feature type="region of interest" description="Disordered" evidence="1">
    <location>
        <begin position="1"/>
        <end position="20"/>
    </location>
</feature>
<dbReference type="AlphaFoldDB" id="A7EK61"/>
<dbReference type="EMBL" id="CH476627">
    <property type="protein sequence ID" value="EDO03227.1"/>
    <property type="molecule type" value="Genomic_DNA"/>
</dbReference>
<dbReference type="InParanoid" id="A7EK61"/>
<reference evidence="3" key="1">
    <citation type="journal article" date="2011" name="PLoS Genet.">
        <title>Genomic analysis of the necrotrophic fungal pathogens Sclerotinia sclerotiorum and Botrytis cinerea.</title>
        <authorList>
            <person name="Amselem J."/>
            <person name="Cuomo C.A."/>
            <person name="van Kan J.A."/>
            <person name="Viaud M."/>
            <person name="Benito E.P."/>
            <person name="Couloux A."/>
            <person name="Coutinho P.M."/>
            <person name="de Vries R.P."/>
            <person name="Dyer P.S."/>
            <person name="Fillinger S."/>
            <person name="Fournier E."/>
            <person name="Gout L."/>
            <person name="Hahn M."/>
            <person name="Kohn L."/>
            <person name="Lapalu N."/>
            <person name="Plummer K.M."/>
            <person name="Pradier J.M."/>
            <person name="Quevillon E."/>
            <person name="Sharon A."/>
            <person name="Simon A."/>
            <person name="ten Have A."/>
            <person name="Tudzynski B."/>
            <person name="Tudzynski P."/>
            <person name="Wincker P."/>
            <person name="Andrew M."/>
            <person name="Anthouard V."/>
            <person name="Beever R.E."/>
            <person name="Beffa R."/>
            <person name="Benoit I."/>
            <person name="Bouzid O."/>
            <person name="Brault B."/>
            <person name="Chen Z."/>
            <person name="Choquer M."/>
            <person name="Collemare J."/>
            <person name="Cotton P."/>
            <person name="Danchin E.G."/>
            <person name="Da Silva C."/>
            <person name="Gautier A."/>
            <person name="Giraud C."/>
            <person name="Giraud T."/>
            <person name="Gonzalez C."/>
            <person name="Grossetete S."/>
            <person name="Guldener U."/>
            <person name="Henrissat B."/>
            <person name="Howlett B.J."/>
            <person name="Kodira C."/>
            <person name="Kretschmer M."/>
            <person name="Lappartient A."/>
            <person name="Leroch M."/>
            <person name="Levis C."/>
            <person name="Mauceli E."/>
            <person name="Neuveglise C."/>
            <person name="Oeser B."/>
            <person name="Pearson M."/>
            <person name="Poulain J."/>
            <person name="Poussereau N."/>
            <person name="Quesneville H."/>
            <person name="Rascle C."/>
            <person name="Schumacher J."/>
            <person name="Segurens B."/>
            <person name="Sexton A."/>
            <person name="Silva E."/>
            <person name="Sirven C."/>
            <person name="Soanes D.M."/>
            <person name="Talbot N.J."/>
            <person name="Templeton M."/>
            <person name="Yandava C."/>
            <person name="Yarden O."/>
            <person name="Zeng Q."/>
            <person name="Rollins J.A."/>
            <person name="Lebrun M.H."/>
            <person name="Dickman M."/>
        </authorList>
    </citation>
    <scope>NUCLEOTIDE SEQUENCE [LARGE SCALE GENOMIC DNA]</scope>
    <source>
        <strain evidence="3">ATCC 18683 / 1980 / Ss-1</strain>
    </source>
</reference>
<accession>A7EK61</accession>
<name>A7EK61_SCLS1</name>
<protein>
    <submittedName>
        <fullName evidence="2">Uncharacterized protein</fullName>
    </submittedName>
</protein>
<sequence>MPVNSSREGSMRARLSSGRNSYEDRKFVFRVADRTIPLQDIEDGTRTGFSTMRQIKTNSIRWRMLFRIGY</sequence>
<gene>
    <name evidence="2" type="ORF">SS1G_05707</name>
</gene>
<organism evidence="2 3">
    <name type="scientific">Sclerotinia sclerotiorum (strain ATCC 18683 / 1980 / Ss-1)</name>
    <name type="common">White mold</name>
    <name type="synonym">Whetzelinia sclerotiorum</name>
    <dbReference type="NCBI Taxonomy" id="665079"/>
    <lineage>
        <taxon>Eukaryota</taxon>
        <taxon>Fungi</taxon>
        <taxon>Dikarya</taxon>
        <taxon>Ascomycota</taxon>
        <taxon>Pezizomycotina</taxon>
        <taxon>Leotiomycetes</taxon>
        <taxon>Helotiales</taxon>
        <taxon>Sclerotiniaceae</taxon>
        <taxon>Sclerotinia</taxon>
    </lineage>
</organism>
<keyword evidence="3" id="KW-1185">Reference proteome</keyword>
<dbReference type="RefSeq" id="XP_001592786.1">
    <property type="nucleotide sequence ID" value="XM_001592736.1"/>
</dbReference>